<keyword evidence="1" id="KW-0175">Coiled coil</keyword>
<feature type="signal peptide" evidence="2">
    <location>
        <begin position="1"/>
        <end position="21"/>
    </location>
</feature>
<dbReference type="RefSeq" id="WP_409139395.1">
    <property type="nucleotide sequence ID" value="NZ_JBJXCW010000001.1"/>
</dbReference>
<reference evidence="3 4" key="1">
    <citation type="submission" date="2024-12" db="EMBL/GenBank/DDBJ databases">
        <title>C001-4G Acinetobacter sp. assembled genome.</title>
        <authorList>
            <person name="D'Arcy K."/>
            <person name="Kingdon A.D.H."/>
            <person name="Breen A."/>
            <person name="Mckeown C."/>
            <person name="Allman E."/>
            <person name="Sharma P."/>
            <person name="Mcleman A."/>
            <person name="Roberts A.P."/>
        </authorList>
    </citation>
    <scope>NUCLEOTIDE SEQUENCE [LARGE SCALE GENOMIC DNA]</scope>
    <source>
        <strain evidence="3 4">C1-4G</strain>
    </source>
</reference>
<evidence type="ECO:0000313" key="3">
    <source>
        <dbReference type="EMBL" id="MFN0296163.1"/>
    </source>
</evidence>
<feature type="coiled-coil region" evidence="1">
    <location>
        <begin position="107"/>
        <end position="134"/>
    </location>
</feature>
<feature type="chain" id="PRO_5047543476" evidence="2">
    <location>
        <begin position="22"/>
        <end position="148"/>
    </location>
</feature>
<accession>A0ABW9JNY0</accession>
<name>A0ABW9JNY0_9GAMM</name>
<proteinExistence type="predicted"/>
<organism evidence="3 4">
    <name type="scientific">Acinetobacter albensis</name>
    <dbReference type="NCBI Taxonomy" id="1673609"/>
    <lineage>
        <taxon>Bacteria</taxon>
        <taxon>Pseudomonadati</taxon>
        <taxon>Pseudomonadota</taxon>
        <taxon>Gammaproteobacteria</taxon>
        <taxon>Moraxellales</taxon>
        <taxon>Moraxellaceae</taxon>
        <taxon>Acinetobacter</taxon>
    </lineage>
</organism>
<gene>
    <name evidence="3" type="ORF">ACKVE0_01205</name>
</gene>
<evidence type="ECO:0000256" key="1">
    <source>
        <dbReference type="SAM" id="Coils"/>
    </source>
</evidence>
<comment type="caution">
    <text evidence="3">The sequence shown here is derived from an EMBL/GenBank/DDBJ whole genome shotgun (WGS) entry which is preliminary data.</text>
</comment>
<dbReference type="EMBL" id="JBJXCW010000001">
    <property type="protein sequence ID" value="MFN0296163.1"/>
    <property type="molecule type" value="Genomic_DNA"/>
</dbReference>
<sequence length="148" mass="15725">MNMLQTAMSIALVAATTSVMATTAVQPQTMTLADVAKVQAEQVQTAVIDTKDATIVEAVEAKNTAVTEAKDAVVTKTTEVKDATVAKTVEAKDAAVEQVTDAKDTVISETTEVKETVAEQVVQAEEKADAVKTEEKKGFFSWFKKKAA</sequence>
<keyword evidence="4" id="KW-1185">Reference proteome</keyword>
<keyword evidence="2" id="KW-0732">Signal</keyword>
<evidence type="ECO:0000256" key="2">
    <source>
        <dbReference type="SAM" id="SignalP"/>
    </source>
</evidence>
<dbReference type="Proteomes" id="UP001632339">
    <property type="component" value="Unassembled WGS sequence"/>
</dbReference>
<evidence type="ECO:0000313" key="4">
    <source>
        <dbReference type="Proteomes" id="UP001632339"/>
    </source>
</evidence>
<protein>
    <submittedName>
        <fullName evidence="3">Uncharacterized protein</fullName>
    </submittedName>
</protein>